<gene>
    <name evidence="2" type="ORF">Purlil1_11820</name>
</gene>
<dbReference type="InterPro" id="IPR031348">
    <property type="entry name" value="PigL_N"/>
</dbReference>
<accession>A0ABR0BIN2</accession>
<evidence type="ECO:0000259" key="1">
    <source>
        <dbReference type="Pfam" id="PF17111"/>
    </source>
</evidence>
<dbReference type="Pfam" id="PF17111">
    <property type="entry name" value="PigL_N"/>
    <property type="match status" value="1"/>
</dbReference>
<proteinExistence type="predicted"/>
<sequence length="196" mass="20875">MSTVSPSLCGSPCSPSTTPPLDACTQHLRALSVVLQSLVEVRGGPGGSERMLADLLSCCGNALQDVTREVESRASRRRGANAAKEALADLNYREGAVNSFANIIAAFTVTLQLILEVTETQVFSERPQRLSPQIMHHFQSPRSNSALEGQVGGQEKAHVGTPYVAAVKTTTARCRIVPPSVRVSPTEARHSEATPV</sequence>
<feature type="domain" description="Azaphilone pigments biosynthesis cluster protein L N-terminal" evidence="1">
    <location>
        <begin position="25"/>
        <end position="116"/>
    </location>
</feature>
<comment type="caution">
    <text evidence="2">The sequence shown here is derived from an EMBL/GenBank/DDBJ whole genome shotgun (WGS) entry which is preliminary data.</text>
</comment>
<dbReference type="EMBL" id="JAWRVI010000078">
    <property type="protein sequence ID" value="KAK4078882.1"/>
    <property type="molecule type" value="Genomic_DNA"/>
</dbReference>
<evidence type="ECO:0000313" key="3">
    <source>
        <dbReference type="Proteomes" id="UP001287286"/>
    </source>
</evidence>
<organism evidence="2 3">
    <name type="scientific">Purpureocillium lilacinum</name>
    <name type="common">Paecilomyces lilacinus</name>
    <dbReference type="NCBI Taxonomy" id="33203"/>
    <lineage>
        <taxon>Eukaryota</taxon>
        <taxon>Fungi</taxon>
        <taxon>Dikarya</taxon>
        <taxon>Ascomycota</taxon>
        <taxon>Pezizomycotina</taxon>
        <taxon>Sordariomycetes</taxon>
        <taxon>Hypocreomycetidae</taxon>
        <taxon>Hypocreales</taxon>
        <taxon>Ophiocordycipitaceae</taxon>
        <taxon>Purpureocillium</taxon>
    </lineage>
</organism>
<dbReference type="Proteomes" id="UP001287286">
    <property type="component" value="Unassembled WGS sequence"/>
</dbReference>
<reference evidence="2 3" key="1">
    <citation type="journal article" date="2024" name="Microbiol. Resour. Announc.">
        <title>Genome annotations for the ascomycete fungi Trichoderma harzianum, Trichoderma aggressivum, and Purpureocillium lilacinum.</title>
        <authorList>
            <person name="Beijen E.P.W."/>
            <person name="Ohm R.A."/>
        </authorList>
    </citation>
    <scope>NUCLEOTIDE SEQUENCE [LARGE SCALE GENOMIC DNA]</scope>
    <source>
        <strain evidence="2 3">CBS 150709</strain>
    </source>
</reference>
<keyword evidence="3" id="KW-1185">Reference proteome</keyword>
<name>A0ABR0BIN2_PURLI</name>
<evidence type="ECO:0000313" key="2">
    <source>
        <dbReference type="EMBL" id="KAK4078882.1"/>
    </source>
</evidence>
<protein>
    <recommendedName>
        <fullName evidence="1">Azaphilone pigments biosynthesis cluster protein L N-terminal domain-containing protein</fullName>
    </recommendedName>
</protein>